<accession>A0AAN9TGL1</accession>
<organism evidence="1 2">
    <name type="scientific">Parthenolecanium corni</name>
    <dbReference type="NCBI Taxonomy" id="536013"/>
    <lineage>
        <taxon>Eukaryota</taxon>
        <taxon>Metazoa</taxon>
        <taxon>Ecdysozoa</taxon>
        <taxon>Arthropoda</taxon>
        <taxon>Hexapoda</taxon>
        <taxon>Insecta</taxon>
        <taxon>Pterygota</taxon>
        <taxon>Neoptera</taxon>
        <taxon>Paraneoptera</taxon>
        <taxon>Hemiptera</taxon>
        <taxon>Sternorrhyncha</taxon>
        <taxon>Coccoidea</taxon>
        <taxon>Coccidae</taxon>
        <taxon>Parthenolecanium</taxon>
    </lineage>
</organism>
<reference evidence="1 2" key="1">
    <citation type="submission" date="2024-03" db="EMBL/GenBank/DDBJ databases">
        <title>Adaptation during the transition from Ophiocordyceps entomopathogen to insect associate is accompanied by gene loss and intensified selection.</title>
        <authorList>
            <person name="Ward C.M."/>
            <person name="Onetto C.A."/>
            <person name="Borneman A.R."/>
        </authorList>
    </citation>
    <scope>NUCLEOTIDE SEQUENCE [LARGE SCALE GENOMIC DNA]</scope>
    <source>
        <strain evidence="1">AWRI1</strain>
        <tissue evidence="1">Single Adult Female</tissue>
    </source>
</reference>
<evidence type="ECO:0000313" key="2">
    <source>
        <dbReference type="Proteomes" id="UP001367676"/>
    </source>
</evidence>
<dbReference type="EMBL" id="JBBCAQ010000038">
    <property type="protein sequence ID" value="KAK7572078.1"/>
    <property type="molecule type" value="Genomic_DNA"/>
</dbReference>
<proteinExistence type="predicted"/>
<evidence type="ECO:0000313" key="1">
    <source>
        <dbReference type="EMBL" id="KAK7572078.1"/>
    </source>
</evidence>
<sequence length="90" mass="9598">MSGKGGGTFVRQLVTAAYAVFSSSQTGRLQVGEYEDAIKLNRRSNPSPSQVVPAHMSINILPATLTRPPLHNASQPCLSLSSIPRLSSTF</sequence>
<keyword evidence="2" id="KW-1185">Reference proteome</keyword>
<dbReference type="Proteomes" id="UP001367676">
    <property type="component" value="Unassembled WGS sequence"/>
</dbReference>
<protein>
    <submittedName>
        <fullName evidence="1">Uncharacterized protein</fullName>
    </submittedName>
</protein>
<gene>
    <name evidence="1" type="ORF">V9T40_014550</name>
</gene>
<comment type="caution">
    <text evidence="1">The sequence shown here is derived from an EMBL/GenBank/DDBJ whole genome shotgun (WGS) entry which is preliminary data.</text>
</comment>
<dbReference type="AlphaFoldDB" id="A0AAN9TGL1"/>
<name>A0AAN9TGL1_9HEMI</name>